<dbReference type="InterPro" id="IPR006015">
    <property type="entry name" value="Universal_stress_UspA"/>
</dbReference>
<dbReference type="Pfam" id="PF00582">
    <property type="entry name" value="Usp"/>
    <property type="match status" value="1"/>
</dbReference>
<dbReference type="PRINTS" id="PR01438">
    <property type="entry name" value="UNVRSLSTRESS"/>
</dbReference>
<dbReference type="InterPro" id="IPR006016">
    <property type="entry name" value="UspA"/>
</dbReference>
<dbReference type="Proteomes" id="UP000515369">
    <property type="component" value="Chromosome"/>
</dbReference>
<evidence type="ECO:0000259" key="2">
    <source>
        <dbReference type="Pfam" id="PF00582"/>
    </source>
</evidence>
<evidence type="ECO:0000256" key="1">
    <source>
        <dbReference type="ARBA" id="ARBA00008791"/>
    </source>
</evidence>
<keyword evidence="4" id="KW-1185">Reference proteome</keyword>
<comment type="similarity">
    <text evidence="1">Belongs to the universal stress protein A family.</text>
</comment>
<evidence type="ECO:0000313" key="3">
    <source>
        <dbReference type="EMBL" id="QMW01029.1"/>
    </source>
</evidence>
<protein>
    <submittedName>
        <fullName evidence="3">Universal stress protein</fullName>
    </submittedName>
</protein>
<dbReference type="CDD" id="cd00293">
    <property type="entry name" value="USP-like"/>
    <property type="match status" value="1"/>
</dbReference>
<accession>A0A7G5GQ87</accession>
<dbReference type="Gene3D" id="3.40.50.12370">
    <property type="match status" value="1"/>
</dbReference>
<proteinExistence type="inferred from homology"/>
<dbReference type="SUPFAM" id="SSF52402">
    <property type="entry name" value="Adenine nucleotide alpha hydrolases-like"/>
    <property type="match status" value="2"/>
</dbReference>
<dbReference type="PANTHER" id="PTHR46268:SF22">
    <property type="entry name" value="SENSOR PROTEIN KDPD-RELATED"/>
    <property type="match status" value="1"/>
</dbReference>
<gene>
    <name evidence="3" type="ORF">H3H32_24045</name>
</gene>
<sequence length="296" mass="32802">MYTILLLTDFSAASRHAIAYTQALFGDTAVDFCLLHVCPLEPEMEFAGATLLAERWQTAEASLNHLQQELAQAPEPIYHTYRTLLRMGEPTGVVNQLLAKETTKFDLVVLGATGSGWSELLGSVATEMVREAKTNVLVVPDDAPIRPVDRLVLATDYRSIVDVQSLRLLSELANRKAAWLTLLTIENPLGTKAPASELSRQYVLRALESVLTDTYTIHDDNVLHGIDAYVKTHTVDLLVMLPHHKSFFDVLLHKSVSRSVAFHPSVPLLSLYDINHQSISLNESSALDKIPFATFL</sequence>
<dbReference type="EMBL" id="CP059732">
    <property type="protein sequence ID" value="QMW01029.1"/>
    <property type="molecule type" value="Genomic_DNA"/>
</dbReference>
<dbReference type="PANTHER" id="PTHR46268">
    <property type="entry name" value="STRESS RESPONSE PROTEIN NHAX"/>
    <property type="match status" value="1"/>
</dbReference>
<name>A0A7G5GQ87_9BACT</name>
<dbReference type="RefSeq" id="WP_182458142.1">
    <property type="nucleotide sequence ID" value="NZ_CP059732.1"/>
</dbReference>
<feature type="domain" description="UspA" evidence="2">
    <location>
        <begin position="3"/>
        <end position="140"/>
    </location>
</feature>
<dbReference type="KEGG" id="sfol:H3H32_24045"/>
<dbReference type="AlphaFoldDB" id="A0A7G5GQ87"/>
<evidence type="ECO:0000313" key="4">
    <source>
        <dbReference type="Proteomes" id="UP000515369"/>
    </source>
</evidence>
<organism evidence="3 4">
    <name type="scientific">Spirosoma foliorum</name>
    <dbReference type="NCBI Taxonomy" id="2710596"/>
    <lineage>
        <taxon>Bacteria</taxon>
        <taxon>Pseudomonadati</taxon>
        <taxon>Bacteroidota</taxon>
        <taxon>Cytophagia</taxon>
        <taxon>Cytophagales</taxon>
        <taxon>Cytophagaceae</taxon>
        <taxon>Spirosoma</taxon>
    </lineage>
</organism>
<reference evidence="3 4" key="1">
    <citation type="submission" date="2020-07" db="EMBL/GenBank/DDBJ databases">
        <title>Spirosoma foliorum sp. nov., isolated from the leaves on the Nejang mountain Korea, Republic of.</title>
        <authorList>
            <person name="Ho H."/>
            <person name="Lee Y.-J."/>
            <person name="Nurcahyanto D.-A."/>
            <person name="Kim S.-G."/>
        </authorList>
    </citation>
    <scope>NUCLEOTIDE SEQUENCE [LARGE SCALE GENOMIC DNA]</scope>
    <source>
        <strain evidence="3 4">PL0136</strain>
    </source>
</reference>